<gene>
    <name evidence="2" type="ORF">GCM10010844_15750</name>
</gene>
<organism evidence="2 3">
    <name type="scientific">Deinococcus radiotolerans</name>
    <dbReference type="NCBI Taxonomy" id="1309407"/>
    <lineage>
        <taxon>Bacteria</taxon>
        <taxon>Thermotogati</taxon>
        <taxon>Deinococcota</taxon>
        <taxon>Deinococci</taxon>
        <taxon>Deinococcales</taxon>
        <taxon>Deinococcaceae</taxon>
        <taxon>Deinococcus</taxon>
    </lineage>
</organism>
<comment type="caution">
    <text evidence="2">The sequence shown here is derived from an EMBL/GenBank/DDBJ whole genome shotgun (WGS) entry which is preliminary data.</text>
</comment>
<keyword evidence="3" id="KW-1185">Reference proteome</keyword>
<name>A0ABQ2FH68_9DEIO</name>
<sequence>MQVAFTLGAAFQLRPPRAPYGEGMSVYRNVLAGLIGGAVGTLAMGQYWTRVAPLLEGDSGSGGGASEQPKEDKHSISVIGQQHQPGESSTAAIGRVAYEKAEGHAPGRQTRAALSEAVHWGMGVGSGALYGALAGRGNPLKGAAFGVGLWALVDEGIVPLLGLQDGPAGTPAKGHANRLGAHLSYGLALGVTALLLGALLPED</sequence>
<dbReference type="EMBL" id="BMPE01000002">
    <property type="protein sequence ID" value="GGK98388.1"/>
    <property type="molecule type" value="Genomic_DNA"/>
</dbReference>
<accession>A0ABQ2FH68</accession>
<feature type="region of interest" description="Disordered" evidence="1">
    <location>
        <begin position="58"/>
        <end position="90"/>
    </location>
</feature>
<evidence type="ECO:0000313" key="2">
    <source>
        <dbReference type="EMBL" id="GGK98388.1"/>
    </source>
</evidence>
<protein>
    <recommendedName>
        <fullName evidence="4">DUF1440 domain-containing protein</fullName>
    </recommendedName>
</protein>
<dbReference type="Proteomes" id="UP000604341">
    <property type="component" value="Unassembled WGS sequence"/>
</dbReference>
<evidence type="ECO:0000256" key="1">
    <source>
        <dbReference type="SAM" id="MobiDB-lite"/>
    </source>
</evidence>
<evidence type="ECO:0000313" key="3">
    <source>
        <dbReference type="Proteomes" id="UP000604341"/>
    </source>
</evidence>
<reference evidence="3" key="1">
    <citation type="journal article" date="2019" name="Int. J. Syst. Evol. Microbiol.">
        <title>The Global Catalogue of Microorganisms (GCM) 10K type strain sequencing project: providing services to taxonomists for standard genome sequencing and annotation.</title>
        <authorList>
            <consortium name="The Broad Institute Genomics Platform"/>
            <consortium name="The Broad Institute Genome Sequencing Center for Infectious Disease"/>
            <person name="Wu L."/>
            <person name="Ma J."/>
        </authorList>
    </citation>
    <scope>NUCLEOTIDE SEQUENCE [LARGE SCALE GENOMIC DNA]</scope>
    <source>
        <strain evidence="3">JCM 19173</strain>
    </source>
</reference>
<feature type="compositionally biased region" description="Polar residues" evidence="1">
    <location>
        <begin position="78"/>
        <end position="90"/>
    </location>
</feature>
<evidence type="ECO:0008006" key="4">
    <source>
        <dbReference type="Google" id="ProtNLM"/>
    </source>
</evidence>
<proteinExistence type="predicted"/>